<dbReference type="KEGG" id="upv:EJN92_10000"/>
<proteinExistence type="predicted"/>
<protein>
    <submittedName>
        <fullName evidence="1">GTPase</fullName>
    </submittedName>
</protein>
<accession>A0A3S9HJM1</accession>
<reference evidence="1 2" key="1">
    <citation type="journal article" date="2011" name="Int. J. Syst. Evol. Microbiol.">
        <title>Description of Undibacterium oligocarboniphilum sp. nov., isolated from purified water, and Undibacterium pigrum strain CCUG 49012 as the type strain of Undibacterium parvum sp. nov., and emended descriptions of the genus Undibacterium and the species Undibacterium pigrum.</title>
        <authorList>
            <person name="Eder W."/>
            <person name="Wanner G."/>
            <person name="Ludwig W."/>
            <person name="Busse H.J."/>
            <person name="Ziemke-Kageler F."/>
            <person name="Lang E."/>
        </authorList>
    </citation>
    <scope>NUCLEOTIDE SEQUENCE [LARGE SCALE GENOMIC DNA]</scope>
    <source>
        <strain evidence="1 2">DSM 23061</strain>
    </source>
</reference>
<gene>
    <name evidence="1" type="ORF">EJN92_10000</name>
</gene>
<keyword evidence="2" id="KW-1185">Reference proteome</keyword>
<dbReference type="Proteomes" id="UP000275663">
    <property type="component" value="Chromosome"/>
</dbReference>
<organism evidence="1 2">
    <name type="scientific">Undibacterium parvum</name>
    <dbReference type="NCBI Taxonomy" id="401471"/>
    <lineage>
        <taxon>Bacteria</taxon>
        <taxon>Pseudomonadati</taxon>
        <taxon>Pseudomonadota</taxon>
        <taxon>Betaproteobacteria</taxon>
        <taxon>Burkholderiales</taxon>
        <taxon>Oxalobacteraceae</taxon>
        <taxon>Undibacterium</taxon>
    </lineage>
</organism>
<dbReference type="EMBL" id="CP034464">
    <property type="protein sequence ID" value="AZP12302.1"/>
    <property type="molecule type" value="Genomic_DNA"/>
</dbReference>
<name>A0A3S9HJM1_9BURK</name>
<dbReference type="RefSeq" id="WP_126127684.1">
    <property type="nucleotide sequence ID" value="NZ_CP034464.1"/>
</dbReference>
<dbReference type="OrthoDB" id="8758211at2"/>
<sequence length="123" mass="13476">MAASLVTLVSGGSYADREAWIAAALTHEPPLLSMAAILEGLPDGQPLLTSNPLLALHRVAPGCMCCIGNLVMRVTLNRILRKPPVRLYLGLADNQHIKNLVYFLQQPPYNELIEFDQDIRLGS</sequence>
<dbReference type="AlphaFoldDB" id="A0A3S9HJM1"/>
<evidence type="ECO:0000313" key="1">
    <source>
        <dbReference type="EMBL" id="AZP12302.1"/>
    </source>
</evidence>
<evidence type="ECO:0000313" key="2">
    <source>
        <dbReference type="Proteomes" id="UP000275663"/>
    </source>
</evidence>